<feature type="non-terminal residue" evidence="1">
    <location>
        <position position="135"/>
    </location>
</feature>
<dbReference type="AlphaFoldDB" id="A0AAQ3U1L6"/>
<reference evidence="1 2" key="1">
    <citation type="submission" date="2024-02" db="EMBL/GenBank/DDBJ databases">
        <title>High-quality chromosome-scale genome assembly of Pensacola bahiagrass (Paspalum notatum Flugge var. saurae).</title>
        <authorList>
            <person name="Vega J.M."/>
            <person name="Podio M."/>
            <person name="Orjuela J."/>
            <person name="Siena L.A."/>
            <person name="Pessino S.C."/>
            <person name="Combes M.C."/>
            <person name="Mariac C."/>
            <person name="Albertini E."/>
            <person name="Pupilli F."/>
            <person name="Ortiz J.P.A."/>
            <person name="Leblanc O."/>
        </authorList>
    </citation>
    <scope>NUCLEOTIDE SEQUENCE [LARGE SCALE GENOMIC DNA]</scope>
    <source>
        <strain evidence="1">R1</strain>
        <tissue evidence="1">Leaf</tissue>
    </source>
</reference>
<keyword evidence="2" id="KW-1185">Reference proteome</keyword>
<sequence>LRSGATIQFSLRSVPPILRSLQAQISRSGGGRRSLRPNPALSSGCGNLTGDLLPSILRTHTGEERGVCRQRAPVHMRCNLLGKCSGAEANPRKDDDECMQKNMSQLSSPNLLYCIQQLRVNTIKRLLLCMRHSGL</sequence>
<accession>A0AAQ3U1L6</accession>
<protein>
    <submittedName>
        <fullName evidence="1">Uncharacterized protein</fullName>
    </submittedName>
</protein>
<evidence type="ECO:0000313" key="1">
    <source>
        <dbReference type="EMBL" id="WVZ83761.1"/>
    </source>
</evidence>
<gene>
    <name evidence="1" type="ORF">U9M48_030866</name>
</gene>
<proteinExistence type="predicted"/>
<name>A0AAQ3U1L6_PASNO</name>
<evidence type="ECO:0000313" key="2">
    <source>
        <dbReference type="Proteomes" id="UP001341281"/>
    </source>
</evidence>
<organism evidence="1 2">
    <name type="scientific">Paspalum notatum var. saurae</name>
    <dbReference type="NCBI Taxonomy" id="547442"/>
    <lineage>
        <taxon>Eukaryota</taxon>
        <taxon>Viridiplantae</taxon>
        <taxon>Streptophyta</taxon>
        <taxon>Embryophyta</taxon>
        <taxon>Tracheophyta</taxon>
        <taxon>Spermatophyta</taxon>
        <taxon>Magnoliopsida</taxon>
        <taxon>Liliopsida</taxon>
        <taxon>Poales</taxon>
        <taxon>Poaceae</taxon>
        <taxon>PACMAD clade</taxon>
        <taxon>Panicoideae</taxon>
        <taxon>Andropogonodae</taxon>
        <taxon>Paspaleae</taxon>
        <taxon>Paspalinae</taxon>
        <taxon>Paspalum</taxon>
    </lineage>
</organism>
<dbReference type="EMBL" id="CP144751">
    <property type="protein sequence ID" value="WVZ83761.1"/>
    <property type="molecule type" value="Genomic_DNA"/>
</dbReference>
<dbReference type="Proteomes" id="UP001341281">
    <property type="component" value="Chromosome 07"/>
</dbReference>